<evidence type="ECO:0000256" key="5">
    <source>
        <dbReference type="ARBA" id="ARBA00023015"/>
    </source>
</evidence>
<evidence type="ECO:0000313" key="10">
    <source>
        <dbReference type="EMBL" id="MCY3053131.1"/>
    </source>
</evidence>
<comment type="function">
    <text evidence="8">Negatively regulates transcription of bacterial ribonucleotide reductase nrd genes and operons by binding to NrdR-boxes.</text>
</comment>
<evidence type="ECO:0000256" key="6">
    <source>
        <dbReference type="ARBA" id="ARBA00023125"/>
    </source>
</evidence>
<keyword evidence="6 8" id="KW-0238">DNA-binding</keyword>
<proteinExistence type="inferred from homology"/>
<dbReference type="GO" id="GO:0005524">
    <property type="term" value="F:ATP binding"/>
    <property type="evidence" value="ECO:0007669"/>
    <property type="project" value="UniProtKB-UniRule"/>
</dbReference>
<evidence type="ECO:0000256" key="1">
    <source>
        <dbReference type="ARBA" id="ARBA00022491"/>
    </source>
</evidence>
<dbReference type="GeneID" id="89333812"/>
<dbReference type="PANTHER" id="PTHR30455:SF2">
    <property type="entry name" value="TRANSCRIPTIONAL REPRESSOR NRDR"/>
    <property type="match status" value="1"/>
</dbReference>
<keyword evidence="5 8" id="KW-0805">Transcription regulation</keyword>
<dbReference type="EMBL" id="CP065662">
    <property type="protein sequence ID" value="QPS01209.1"/>
    <property type="molecule type" value="Genomic_DNA"/>
</dbReference>
<dbReference type="Proteomes" id="UP000594771">
    <property type="component" value="Chromosome"/>
</dbReference>
<reference evidence="11 12" key="1">
    <citation type="submission" date="2020-12" db="EMBL/GenBank/DDBJ databases">
        <title>FDA dAtabase for Regulatory Grade micrObial Sequences (FDA-ARGOS): Supporting development and validation of Infectious Disease Dx tests.</title>
        <authorList>
            <person name="Sproer C."/>
            <person name="Gronow S."/>
            <person name="Severitt S."/>
            <person name="Schroder I."/>
            <person name="Tallon L."/>
            <person name="Sadzewicz L."/>
            <person name="Zhao X."/>
            <person name="Boylan J."/>
            <person name="Ott S."/>
            <person name="Bowen H."/>
            <person name="Vavikolanu K."/>
            <person name="Mehta A."/>
            <person name="Aluvathingal J."/>
            <person name="Nadendla S."/>
            <person name="Lowell S."/>
            <person name="Myers T."/>
            <person name="Yan Y."/>
            <person name="Sichtig H."/>
        </authorList>
    </citation>
    <scope>NUCLEOTIDE SEQUENCE [LARGE SCALE GENOMIC DNA]</scope>
    <source>
        <strain evidence="11 12">FDAARGOS_911</strain>
    </source>
</reference>
<sequence>MRCPRCQDNNTKVIDSRPVEENTSIRRRRLCTQCDFRFTTFERVEKMPLLVIKRDGTREEFSKEKLLRGLVRSCEKRPIALETLEEVVKNIESDIRQKGQNEVPSTLIGEMVMDILPKIDEVAYIRYASVYRHFEDPTVFLQEIEQLKQMQKNNAEGQTNLDLEANNAEEDQS</sequence>
<dbReference type="PROSITE" id="PS51161">
    <property type="entry name" value="ATP_CONE"/>
    <property type="match status" value="1"/>
</dbReference>
<evidence type="ECO:0000256" key="8">
    <source>
        <dbReference type="HAMAP-Rule" id="MF_00440"/>
    </source>
</evidence>
<dbReference type="OrthoDB" id="9807461at2"/>
<dbReference type="InterPro" id="IPR005144">
    <property type="entry name" value="ATP-cone_dom"/>
</dbReference>
<comment type="similarity">
    <text evidence="8">Belongs to the NrdR family.</text>
</comment>
<keyword evidence="3 8" id="KW-0862">Zinc</keyword>
<gene>
    <name evidence="8 11" type="primary">nrdR</name>
    <name evidence="11" type="ORF">I6G68_07535</name>
    <name evidence="10" type="ORF">ODY43_03925</name>
</gene>
<evidence type="ECO:0000313" key="13">
    <source>
        <dbReference type="Proteomes" id="UP001069145"/>
    </source>
</evidence>
<name>A0A0X8FDR0_9LACT</name>
<evidence type="ECO:0000256" key="7">
    <source>
        <dbReference type="ARBA" id="ARBA00023163"/>
    </source>
</evidence>
<protein>
    <recommendedName>
        <fullName evidence="8">Transcriptional repressor NrdR</fullName>
    </recommendedName>
</protein>
<dbReference type="Pfam" id="PF03477">
    <property type="entry name" value="ATP-cone"/>
    <property type="match status" value="1"/>
</dbReference>
<keyword evidence="2 8" id="KW-0547">Nucleotide-binding</keyword>
<reference evidence="10" key="2">
    <citation type="submission" date="2022-09" db="EMBL/GenBank/DDBJ databases">
        <title>Aerococcus urinae taxonomy study.</title>
        <authorList>
            <person name="Christensen J."/>
            <person name="Senneby E."/>
        </authorList>
    </citation>
    <scope>NUCLEOTIDE SEQUENCE</scope>
    <source>
        <strain evidence="10">NLD-066-U95</strain>
    </source>
</reference>
<dbReference type="RefSeq" id="WP_041706156.1">
    <property type="nucleotide sequence ID" value="NZ_CAJHLF010000003.1"/>
</dbReference>
<keyword evidence="8" id="KW-0479">Metal-binding</keyword>
<dbReference type="InterPro" id="IPR003796">
    <property type="entry name" value="RNR_NrdR-like"/>
</dbReference>
<dbReference type="EMBL" id="JAOTML010000003">
    <property type="protein sequence ID" value="MCY3053131.1"/>
    <property type="molecule type" value="Genomic_DNA"/>
</dbReference>
<keyword evidence="8" id="KW-0863">Zinc-finger</keyword>
<dbReference type="NCBIfam" id="TIGR00244">
    <property type="entry name" value="transcriptional regulator NrdR"/>
    <property type="match status" value="1"/>
</dbReference>
<dbReference type="Pfam" id="PF22811">
    <property type="entry name" value="Zn_ribbon_NrdR"/>
    <property type="match status" value="1"/>
</dbReference>
<accession>A0A0X8FDR0</accession>
<evidence type="ECO:0000313" key="12">
    <source>
        <dbReference type="Proteomes" id="UP000594771"/>
    </source>
</evidence>
<dbReference type="PANTHER" id="PTHR30455">
    <property type="entry name" value="TRANSCRIPTIONAL REPRESSOR NRDR"/>
    <property type="match status" value="1"/>
</dbReference>
<keyword evidence="4 8" id="KW-0067">ATP-binding</keyword>
<keyword evidence="13" id="KW-1185">Reference proteome</keyword>
<dbReference type="Proteomes" id="UP001069145">
    <property type="component" value="Unassembled WGS sequence"/>
</dbReference>
<evidence type="ECO:0000313" key="11">
    <source>
        <dbReference type="EMBL" id="QPS01209.1"/>
    </source>
</evidence>
<evidence type="ECO:0000256" key="2">
    <source>
        <dbReference type="ARBA" id="ARBA00022741"/>
    </source>
</evidence>
<evidence type="ECO:0000256" key="4">
    <source>
        <dbReference type="ARBA" id="ARBA00022840"/>
    </source>
</evidence>
<evidence type="ECO:0000259" key="9">
    <source>
        <dbReference type="PROSITE" id="PS51161"/>
    </source>
</evidence>
<feature type="zinc finger region" evidence="8">
    <location>
        <begin position="3"/>
        <end position="34"/>
    </location>
</feature>
<dbReference type="AlphaFoldDB" id="A0A0X8FDR0"/>
<organism evidence="11 12">
    <name type="scientific">Aerococcus urinae</name>
    <dbReference type="NCBI Taxonomy" id="1376"/>
    <lineage>
        <taxon>Bacteria</taxon>
        <taxon>Bacillati</taxon>
        <taxon>Bacillota</taxon>
        <taxon>Bacilli</taxon>
        <taxon>Lactobacillales</taxon>
        <taxon>Aerococcaceae</taxon>
        <taxon>Aerococcus</taxon>
    </lineage>
</organism>
<keyword evidence="7 8" id="KW-0804">Transcription</keyword>
<evidence type="ECO:0000256" key="3">
    <source>
        <dbReference type="ARBA" id="ARBA00022833"/>
    </source>
</evidence>
<dbReference type="KEGG" id="aun:AWM73_02515"/>
<keyword evidence="1 8" id="KW-0678">Repressor</keyword>
<dbReference type="GO" id="GO:0003677">
    <property type="term" value="F:DNA binding"/>
    <property type="evidence" value="ECO:0007669"/>
    <property type="project" value="UniProtKB-KW"/>
</dbReference>
<comment type="cofactor">
    <cofactor evidence="8">
        <name>Zn(2+)</name>
        <dbReference type="ChEBI" id="CHEBI:29105"/>
    </cofactor>
    <text evidence="8">Binds 1 zinc ion.</text>
</comment>
<dbReference type="HAMAP" id="MF_00440">
    <property type="entry name" value="NrdR"/>
    <property type="match status" value="1"/>
</dbReference>
<dbReference type="GO" id="GO:0045892">
    <property type="term" value="P:negative regulation of DNA-templated transcription"/>
    <property type="evidence" value="ECO:0007669"/>
    <property type="project" value="UniProtKB-UniRule"/>
</dbReference>
<feature type="domain" description="ATP-cone" evidence="9">
    <location>
        <begin position="49"/>
        <end position="139"/>
    </location>
</feature>
<dbReference type="InterPro" id="IPR055173">
    <property type="entry name" value="NrdR-like_N"/>
</dbReference>
<dbReference type="GO" id="GO:0008270">
    <property type="term" value="F:zinc ion binding"/>
    <property type="evidence" value="ECO:0007669"/>
    <property type="project" value="UniProtKB-UniRule"/>
</dbReference>